<feature type="region of interest" description="Disordered" evidence="2">
    <location>
        <begin position="119"/>
        <end position="183"/>
    </location>
</feature>
<evidence type="ECO:0000313" key="3">
    <source>
        <dbReference type="EMBL" id="GAA97986.1"/>
    </source>
</evidence>
<feature type="compositionally biased region" description="Basic residues" evidence="2">
    <location>
        <begin position="138"/>
        <end position="159"/>
    </location>
</feature>
<reference evidence="3 4" key="1">
    <citation type="journal article" date="2011" name="J. Gen. Appl. Microbiol.">
        <title>Draft genome sequencing of the enigmatic basidiomycete Mixia osmundae.</title>
        <authorList>
            <person name="Nishida H."/>
            <person name="Nagatsuka Y."/>
            <person name="Sugiyama J."/>
        </authorList>
    </citation>
    <scope>NUCLEOTIDE SEQUENCE [LARGE SCALE GENOMIC DNA]</scope>
    <source>
        <strain evidence="4">CBS 9802 / IAM 14324 / JCM 22182 / KY 12970</strain>
    </source>
</reference>
<dbReference type="PANTHER" id="PTHR12832">
    <property type="entry name" value="TESTIS-SPECIFIC PROTEIN PBS13 T-COMPLEX 11"/>
    <property type="match status" value="1"/>
</dbReference>
<feature type="compositionally biased region" description="Basic and acidic residues" evidence="2">
    <location>
        <begin position="27"/>
        <end position="36"/>
    </location>
</feature>
<dbReference type="eggNOG" id="KOG1981">
    <property type="taxonomic scope" value="Eukaryota"/>
</dbReference>
<dbReference type="OrthoDB" id="276323at2759"/>
<sequence length="714" mass="78923">MADSWADLQSDLPSPTFNSAHETAVSDAHRIVEHEGQPSQELLQLPPDHCHATPRLASPIRGELLLTPEAGQKDGQAESVPMSASYRTFRIKSASGSSSSVSSIELLSKVDTPTLQCSLKRTHSSDSLPTDEPSTTAPKKRRRSSHGRTNPRRRCRRSPSAKPVFTAPPPVPPLPVNHSAKSHTSLASQPVLNERQLKVLHQIHQPTSLALSRHASQEGMVALEHDALCVPALRPPISQQSLKELDLASLLANPQLRHDLAHTPVIHFRPNTEGPSNFKRREACAMYNLAVAREIISGCRCTTFICEADSSSVLTCFCRSNVGMLASGNLSVRLPSRIPHLVEELKSLLLALLPDCKDQSSARNIRDSLDTSLVTQQADHRTFDLARFARFVGSVLLMHAAPIRDARITQMMDLLSEPTLASIATGLQACFDTVELMRLDVANYQLKKLRPYLLITSPESELHWFRSSYALTCKAHLSTTRALIDQATVDSLDKSIGYGLVDIVLEPRTAQGDSKVPETFRLDLDRLKSVHQSITELIVFHLFGLYAKQLFGQRKKTLPSELGHRLACIVQGTCSNGRASVSDTVWRRIVLANVAEEIASHFSDAERVADIAKGWANNNIMPSSRLWNLVEQHLRTILRAHIDDESLTLLRGTPWWLREGEQLCTPTTSSHTALLSSAGLLQQQATIQTIATSLARIITYHVHVYRALYIDLLS</sequence>
<feature type="compositionally biased region" description="Pro residues" evidence="2">
    <location>
        <begin position="166"/>
        <end position="175"/>
    </location>
</feature>
<accession>G7E576</accession>
<evidence type="ECO:0000313" key="4">
    <source>
        <dbReference type="Proteomes" id="UP000009131"/>
    </source>
</evidence>
<gene>
    <name evidence="3" type="primary">Mo04666</name>
    <name evidence="3" type="ORF">E5Q_04666</name>
</gene>
<dbReference type="STRING" id="764103.G7E576"/>
<evidence type="ECO:0000256" key="2">
    <source>
        <dbReference type="SAM" id="MobiDB-lite"/>
    </source>
</evidence>
<dbReference type="EMBL" id="BABT02000148">
    <property type="protein sequence ID" value="GAA97986.1"/>
    <property type="molecule type" value="Genomic_DNA"/>
</dbReference>
<dbReference type="PANTHER" id="PTHR12832:SF11">
    <property type="entry name" value="LD23868P"/>
    <property type="match status" value="1"/>
</dbReference>
<proteinExistence type="inferred from homology"/>
<dbReference type="Pfam" id="PF05794">
    <property type="entry name" value="Tcp11"/>
    <property type="match status" value="1"/>
</dbReference>
<dbReference type="Proteomes" id="UP000009131">
    <property type="component" value="Unassembled WGS sequence"/>
</dbReference>
<keyword evidence="4" id="KW-1185">Reference proteome</keyword>
<reference evidence="3 4" key="2">
    <citation type="journal article" date="2012" name="Open Biol.">
        <title>Characteristics of nucleosomes and linker DNA regions on the genome of the basidiomycete Mixia osmundae revealed by mono- and dinucleosome mapping.</title>
        <authorList>
            <person name="Nishida H."/>
            <person name="Kondo S."/>
            <person name="Matsumoto T."/>
            <person name="Suzuki Y."/>
            <person name="Yoshikawa H."/>
            <person name="Taylor T.D."/>
            <person name="Sugiyama J."/>
        </authorList>
    </citation>
    <scope>NUCLEOTIDE SEQUENCE [LARGE SCALE GENOMIC DNA]</scope>
    <source>
        <strain evidence="4">CBS 9802 / IAM 14324 / JCM 22182 / KY 12970</strain>
    </source>
</reference>
<feature type="compositionally biased region" description="Polar residues" evidence="2">
    <location>
        <begin position="119"/>
        <end position="137"/>
    </location>
</feature>
<dbReference type="GO" id="GO:0010737">
    <property type="term" value="P:protein kinase A signaling"/>
    <property type="evidence" value="ECO:0007669"/>
    <property type="project" value="TreeGrafter"/>
</dbReference>
<dbReference type="RefSeq" id="XP_014571249.1">
    <property type="nucleotide sequence ID" value="XM_014715763.1"/>
</dbReference>
<protein>
    <submittedName>
        <fullName evidence="3">Uncharacterized protein</fullName>
    </submittedName>
</protein>
<feature type="compositionally biased region" description="Polar residues" evidence="2">
    <location>
        <begin position="11"/>
        <end position="21"/>
    </location>
</feature>
<dbReference type="InParanoid" id="G7E576"/>
<dbReference type="InterPro" id="IPR008862">
    <property type="entry name" value="Tcp11"/>
</dbReference>
<evidence type="ECO:0000256" key="1">
    <source>
        <dbReference type="ARBA" id="ARBA00010954"/>
    </source>
</evidence>
<comment type="similarity">
    <text evidence="1">Belongs to the TCP11 family.</text>
</comment>
<comment type="caution">
    <text evidence="3">The sequence shown here is derived from an EMBL/GenBank/DDBJ whole genome shotgun (WGS) entry which is preliminary data.</text>
</comment>
<name>G7E576_MIXOS</name>
<dbReference type="AlphaFoldDB" id="G7E576"/>
<organism evidence="3 4">
    <name type="scientific">Mixia osmundae (strain CBS 9802 / IAM 14324 / JCM 22182 / KY 12970)</name>
    <dbReference type="NCBI Taxonomy" id="764103"/>
    <lineage>
        <taxon>Eukaryota</taxon>
        <taxon>Fungi</taxon>
        <taxon>Dikarya</taxon>
        <taxon>Basidiomycota</taxon>
        <taxon>Pucciniomycotina</taxon>
        <taxon>Mixiomycetes</taxon>
        <taxon>Mixiales</taxon>
        <taxon>Mixiaceae</taxon>
        <taxon>Mixia</taxon>
    </lineage>
</organism>
<dbReference type="HOGENOM" id="CLU_386875_0_0_1"/>
<feature type="region of interest" description="Disordered" evidence="2">
    <location>
        <begin position="1"/>
        <end position="55"/>
    </location>
</feature>